<dbReference type="InterPro" id="IPR003447">
    <property type="entry name" value="FEMABX"/>
</dbReference>
<comment type="caution">
    <text evidence="8">The sequence shown here is derived from an EMBL/GenBank/DDBJ whole genome shotgun (WGS) entry which is preliminary data.</text>
</comment>
<dbReference type="InterPro" id="IPR016181">
    <property type="entry name" value="Acyl_CoA_acyltransferase"/>
</dbReference>
<evidence type="ECO:0000259" key="7">
    <source>
        <dbReference type="Pfam" id="PF13480"/>
    </source>
</evidence>
<dbReference type="PANTHER" id="PTHR36174">
    <property type="entry name" value="LIPID II:GLYCINE GLYCYLTRANSFERASE"/>
    <property type="match status" value="1"/>
</dbReference>
<evidence type="ECO:0000256" key="2">
    <source>
        <dbReference type="ARBA" id="ARBA00022679"/>
    </source>
</evidence>
<comment type="similarity">
    <text evidence="1">Belongs to the FemABX family.</text>
</comment>
<gene>
    <name evidence="8" type="ORF">GTQ48_01965</name>
</gene>
<evidence type="ECO:0000256" key="3">
    <source>
        <dbReference type="ARBA" id="ARBA00022960"/>
    </source>
</evidence>
<keyword evidence="3" id="KW-0133">Cell shape</keyword>
<keyword evidence="2 8" id="KW-0808">Transferase</keyword>
<evidence type="ECO:0000256" key="4">
    <source>
        <dbReference type="ARBA" id="ARBA00022984"/>
    </source>
</evidence>
<protein>
    <submittedName>
        <fullName evidence="8">GNAT family N-acetyltransferase</fullName>
    </submittedName>
</protein>
<evidence type="ECO:0000256" key="1">
    <source>
        <dbReference type="ARBA" id="ARBA00009943"/>
    </source>
</evidence>
<proteinExistence type="inferred from homology"/>
<dbReference type="AlphaFoldDB" id="A0A6N9TAZ5"/>
<accession>A0A6N9TAZ5</accession>
<feature type="domain" description="BioF2-like acetyltransferase" evidence="7">
    <location>
        <begin position="150"/>
        <end position="287"/>
    </location>
</feature>
<keyword evidence="4" id="KW-0573">Peptidoglycan synthesis</keyword>
<name>A0A6N9TAZ5_9ALTE</name>
<dbReference type="InterPro" id="IPR038740">
    <property type="entry name" value="BioF2-like_GNAT_dom"/>
</dbReference>
<dbReference type="EMBL" id="JAAAWO010000001">
    <property type="protein sequence ID" value="NDW14301.1"/>
    <property type="molecule type" value="Genomic_DNA"/>
</dbReference>
<dbReference type="SUPFAM" id="SSF55729">
    <property type="entry name" value="Acyl-CoA N-acyltransferases (Nat)"/>
    <property type="match status" value="1"/>
</dbReference>
<dbReference type="GO" id="GO:0016755">
    <property type="term" value="F:aminoacyltransferase activity"/>
    <property type="evidence" value="ECO:0007669"/>
    <property type="project" value="InterPro"/>
</dbReference>
<sequence>MEIQIAAYSDLHRWNDYVSQHTRASAYHRFGWLQAVKGAYGHDSFGIIAKNKETQSIVGVMPSVIMRAPFLGAQLCALPYCDVGYAIGDNAEIEEQLRQYLVEYVSKTNTKKLEVRNIDNTAQQPESLKHQKVRMLLPLPESSEALLAGFKSKLRSQIRKAEKNGLTAVLGTEQKFIDEFYNVYATNMRDLGSPVHAKKWFQQVIKAYGSNSVIGVVYHDGKAIGAGLVIKNNTNASIPWASTLREYNKLAPNMLLYWSLLAHCADNSVECFDFGRSTFEEGTYKFKKQWGAEPQLLNWQKYNSTGRPITEEIDSSQQSKLRSMAESIWQKLPLSITVSAGSLIRPYISL</sequence>
<organism evidence="8 9">
    <name type="scientific">Alteromonas genovensis</name>
    <dbReference type="NCBI Taxonomy" id="471225"/>
    <lineage>
        <taxon>Bacteria</taxon>
        <taxon>Pseudomonadati</taxon>
        <taxon>Pseudomonadota</taxon>
        <taxon>Gammaproteobacteria</taxon>
        <taxon>Alteromonadales</taxon>
        <taxon>Alteromonadaceae</taxon>
        <taxon>Alteromonas/Salinimonas group</taxon>
        <taxon>Alteromonas</taxon>
    </lineage>
</organism>
<evidence type="ECO:0000256" key="5">
    <source>
        <dbReference type="ARBA" id="ARBA00023315"/>
    </source>
</evidence>
<dbReference type="GO" id="GO:0008360">
    <property type="term" value="P:regulation of cell shape"/>
    <property type="evidence" value="ECO:0007669"/>
    <property type="project" value="UniProtKB-KW"/>
</dbReference>
<evidence type="ECO:0000256" key="6">
    <source>
        <dbReference type="ARBA" id="ARBA00023316"/>
    </source>
</evidence>
<evidence type="ECO:0000313" key="9">
    <source>
        <dbReference type="Proteomes" id="UP000471381"/>
    </source>
</evidence>
<dbReference type="Proteomes" id="UP000471381">
    <property type="component" value="Unassembled WGS sequence"/>
</dbReference>
<keyword evidence="9" id="KW-1185">Reference proteome</keyword>
<keyword evidence="6" id="KW-0961">Cell wall biogenesis/degradation</keyword>
<dbReference type="PROSITE" id="PS51191">
    <property type="entry name" value="FEMABX"/>
    <property type="match status" value="1"/>
</dbReference>
<reference evidence="8 9" key="1">
    <citation type="submission" date="2020-01" db="EMBL/GenBank/DDBJ databases">
        <title>Genomes of bacteria type strains.</title>
        <authorList>
            <person name="Chen J."/>
            <person name="Zhu S."/>
            <person name="Yang J."/>
        </authorList>
    </citation>
    <scope>NUCLEOTIDE SEQUENCE [LARGE SCALE GENOMIC DNA]</scope>
    <source>
        <strain evidence="8 9">LMG 24078</strain>
    </source>
</reference>
<dbReference type="InterPro" id="IPR050644">
    <property type="entry name" value="PG_Glycine_Bridge_Synth"/>
</dbReference>
<dbReference type="PANTHER" id="PTHR36174:SF1">
    <property type="entry name" value="LIPID II:GLYCINE GLYCYLTRANSFERASE"/>
    <property type="match status" value="1"/>
</dbReference>
<keyword evidence="5" id="KW-0012">Acyltransferase</keyword>
<dbReference type="GO" id="GO:0071555">
    <property type="term" value="P:cell wall organization"/>
    <property type="evidence" value="ECO:0007669"/>
    <property type="project" value="UniProtKB-KW"/>
</dbReference>
<evidence type="ECO:0000313" key="8">
    <source>
        <dbReference type="EMBL" id="NDW14301.1"/>
    </source>
</evidence>
<dbReference type="Pfam" id="PF13480">
    <property type="entry name" value="Acetyltransf_6"/>
    <property type="match status" value="1"/>
</dbReference>
<dbReference type="Gene3D" id="3.40.630.30">
    <property type="match status" value="1"/>
</dbReference>
<dbReference type="GO" id="GO:0009252">
    <property type="term" value="P:peptidoglycan biosynthetic process"/>
    <property type="evidence" value="ECO:0007669"/>
    <property type="project" value="UniProtKB-KW"/>
</dbReference>